<dbReference type="InterPro" id="IPR014031">
    <property type="entry name" value="Ketoacyl_synth_C"/>
</dbReference>
<evidence type="ECO:0000256" key="12">
    <source>
        <dbReference type="ARBA" id="ARBA00047318"/>
    </source>
</evidence>
<dbReference type="CDD" id="cd00834">
    <property type="entry name" value="KAS_I_II"/>
    <property type="match status" value="1"/>
</dbReference>
<dbReference type="InterPro" id="IPR000794">
    <property type="entry name" value="Beta-ketoacyl_synthase"/>
</dbReference>
<dbReference type="PANTHER" id="PTHR11712:SF336">
    <property type="entry name" value="3-OXOACYL-[ACYL-CARRIER-PROTEIN] SYNTHASE, MITOCHONDRIAL"/>
    <property type="match status" value="1"/>
</dbReference>
<gene>
    <name evidence="18" type="primary">fabF</name>
    <name evidence="18" type="ORF">HXX08_03575</name>
    <name evidence="19" type="ORF">OZ401_000063</name>
</gene>
<dbReference type="PANTHER" id="PTHR11712">
    <property type="entry name" value="POLYKETIDE SYNTHASE-RELATED"/>
    <property type="match status" value="1"/>
</dbReference>
<evidence type="ECO:0000256" key="6">
    <source>
        <dbReference type="ARBA" id="ARBA00022679"/>
    </source>
</evidence>
<reference evidence="19" key="2">
    <citation type="journal article" date="2024" name="Nature">
        <title>Anoxygenic phototroph of the Chloroflexota uses a type I reaction centre.</title>
        <authorList>
            <person name="Tsuji J.M."/>
            <person name="Shaw N.A."/>
            <person name="Nagashima S."/>
            <person name="Venkiteswaran J.J."/>
            <person name="Schiff S.L."/>
            <person name="Watanabe T."/>
            <person name="Fukui M."/>
            <person name="Hanada S."/>
            <person name="Tank M."/>
            <person name="Neufeld J.D."/>
        </authorList>
    </citation>
    <scope>NUCLEOTIDE SEQUENCE</scope>
    <source>
        <strain evidence="19">L227-S17</strain>
    </source>
</reference>
<keyword evidence="10 14" id="KW-0012">Acyltransferase</keyword>
<dbReference type="GO" id="GO:0005829">
    <property type="term" value="C:cytosol"/>
    <property type="evidence" value="ECO:0007669"/>
    <property type="project" value="TreeGrafter"/>
</dbReference>
<dbReference type="PROSITE" id="PS52004">
    <property type="entry name" value="KS3_2"/>
    <property type="match status" value="1"/>
</dbReference>
<dbReference type="SUPFAM" id="SSF53901">
    <property type="entry name" value="Thiolase-like"/>
    <property type="match status" value="2"/>
</dbReference>
<organism evidence="18 20">
    <name type="scientific">Candidatus Chlorohelix allophototropha</name>
    <dbReference type="NCBI Taxonomy" id="3003348"/>
    <lineage>
        <taxon>Bacteria</taxon>
        <taxon>Bacillati</taxon>
        <taxon>Chloroflexota</taxon>
        <taxon>Chloroflexia</taxon>
        <taxon>Candidatus Chloroheliales</taxon>
        <taxon>Candidatus Chloroheliaceae</taxon>
        <taxon>Candidatus Chlorohelix</taxon>
    </lineage>
</organism>
<keyword evidence="21" id="KW-1185">Reference proteome</keyword>
<evidence type="ECO:0000256" key="3">
    <source>
        <dbReference type="ARBA" id="ARBA00012356"/>
    </source>
</evidence>
<dbReference type="Pfam" id="PF02801">
    <property type="entry name" value="Ketoacyl-synt_C"/>
    <property type="match status" value="1"/>
</dbReference>
<dbReference type="RefSeq" id="WP_341468711.1">
    <property type="nucleotide sequence ID" value="NZ_CP128399.1"/>
</dbReference>
<feature type="active site" description="For beta-ketoacyl synthase activity" evidence="15">
    <location>
        <position position="164"/>
    </location>
</feature>
<evidence type="ECO:0000256" key="5">
    <source>
        <dbReference type="ARBA" id="ARBA00022516"/>
    </source>
</evidence>
<keyword evidence="8" id="KW-0443">Lipid metabolism</keyword>
<dbReference type="Gene3D" id="3.40.47.10">
    <property type="match status" value="1"/>
</dbReference>
<name>A0A8T7LVM9_9CHLR</name>
<comment type="similarity">
    <text evidence="2 14 16">Belongs to the thiolase-like superfamily. Beta-ketoacyl-ACP synthases family.</text>
</comment>
<evidence type="ECO:0000256" key="15">
    <source>
        <dbReference type="PIRSR" id="PIRSR000447-1"/>
    </source>
</evidence>
<evidence type="ECO:0000256" key="4">
    <source>
        <dbReference type="ARBA" id="ARBA00014657"/>
    </source>
</evidence>
<keyword evidence="6 14" id="KW-0808">Transferase</keyword>
<dbReference type="Pfam" id="PF00109">
    <property type="entry name" value="ketoacyl-synt"/>
    <property type="match status" value="1"/>
</dbReference>
<dbReference type="EMBL" id="CP128399">
    <property type="protein sequence ID" value="WJW66818.1"/>
    <property type="molecule type" value="Genomic_DNA"/>
</dbReference>
<evidence type="ECO:0000256" key="8">
    <source>
        <dbReference type="ARBA" id="ARBA00023098"/>
    </source>
</evidence>
<evidence type="ECO:0000313" key="19">
    <source>
        <dbReference type="EMBL" id="WJW66818.1"/>
    </source>
</evidence>
<dbReference type="GO" id="GO:0006633">
    <property type="term" value="P:fatty acid biosynthetic process"/>
    <property type="evidence" value="ECO:0007669"/>
    <property type="project" value="UniProtKB-UniRule"/>
</dbReference>
<dbReference type="InterPro" id="IPR017568">
    <property type="entry name" value="3-oxoacyl-ACP_synth-2"/>
</dbReference>
<dbReference type="InterPro" id="IPR014030">
    <property type="entry name" value="Ketoacyl_synth_N"/>
</dbReference>
<dbReference type="NCBIfam" id="NF005589">
    <property type="entry name" value="PRK07314.1"/>
    <property type="match status" value="1"/>
</dbReference>
<dbReference type="Proteomes" id="UP000521676">
    <property type="component" value="Unassembled WGS sequence"/>
</dbReference>
<proteinExistence type="inferred from homology"/>
<evidence type="ECO:0000256" key="9">
    <source>
        <dbReference type="ARBA" id="ARBA00023160"/>
    </source>
</evidence>
<evidence type="ECO:0000256" key="13">
    <source>
        <dbReference type="ARBA" id="ARBA00047659"/>
    </source>
</evidence>
<evidence type="ECO:0000313" key="21">
    <source>
        <dbReference type="Proteomes" id="UP001431572"/>
    </source>
</evidence>
<comment type="pathway">
    <text evidence="1 14">Lipid metabolism; fatty acid biosynthesis.</text>
</comment>
<dbReference type="GO" id="GO:0004315">
    <property type="term" value="F:3-oxoacyl-[acyl-carrier-protein] synthase activity"/>
    <property type="evidence" value="ECO:0007669"/>
    <property type="project" value="UniProtKB-UniRule"/>
</dbReference>
<evidence type="ECO:0000256" key="1">
    <source>
        <dbReference type="ARBA" id="ARBA00005194"/>
    </source>
</evidence>
<evidence type="ECO:0000256" key="11">
    <source>
        <dbReference type="ARBA" id="ARBA00024006"/>
    </source>
</evidence>
<comment type="catalytic activity">
    <reaction evidence="12 14">
        <text>(9Z)-hexadecenoyl-[ACP] + malonyl-[ACP] + H(+) = 3-oxo-(11Z)-octadecenoyl-[ACP] + holo-[ACP] + CO2</text>
        <dbReference type="Rhea" id="RHEA:55040"/>
        <dbReference type="Rhea" id="RHEA-COMP:9623"/>
        <dbReference type="Rhea" id="RHEA-COMP:9685"/>
        <dbReference type="Rhea" id="RHEA-COMP:10800"/>
        <dbReference type="Rhea" id="RHEA-COMP:14074"/>
        <dbReference type="ChEBI" id="CHEBI:15378"/>
        <dbReference type="ChEBI" id="CHEBI:16526"/>
        <dbReference type="ChEBI" id="CHEBI:64479"/>
        <dbReference type="ChEBI" id="CHEBI:78449"/>
        <dbReference type="ChEBI" id="CHEBI:83989"/>
        <dbReference type="ChEBI" id="CHEBI:138538"/>
        <dbReference type="EC" id="2.3.1.179"/>
    </reaction>
</comment>
<comment type="function">
    <text evidence="11 14">Involved in the type II fatty acid elongation cycle. Catalyzes the elongation of a wide range of acyl-ACP by the addition of two carbons from malonyl-ACP to an acyl acceptor. Can efficiently catalyze the conversion of palmitoleoyl-ACP (cis-hexadec-9-enoyl-ACP) to cis-vaccenoyl-ACP (cis-octadec-11-enoyl-ACP), an essential step in the thermal regulation of fatty acid composition.</text>
</comment>
<evidence type="ECO:0000256" key="2">
    <source>
        <dbReference type="ARBA" id="ARBA00008467"/>
    </source>
</evidence>
<sequence length="414" mass="43912">MATRVVVTGMGAITPLGLDLETTWNGLVEGKSGIGAITLFDASEHKTKIAGEVKNFNPDNYNIDRKDARRMDRYALFALAATKQALEHSGLKIEDNNRNRVGVIVGSGIGGIGILSDQFKVLHEKGPTRVSPFFIPMMIANMASGMVAIYYGARGTNFCVVSACSTGAHAIGEAGEIIKRGEADVMIAGGSEAPIVPISVAGFNSMTALSRNNDEPQKASRPFDAKRDGFVMAEGAGVLILEELEHALQRGATIYGELTGYGSTDDAGDIVQPEETGDGAARAMTLAMERAKITPEQIDYINAHGTSTQLNEKAETAAIKRAMGKTAYEVSISSTKSMTGHLLGAAGAFEAIVCLKAINEGIIPPTINYEFPDPNCDLDITPNVAKKKPVRHAMSNSFGFGGHNVSVILSKFEN</sequence>
<dbReference type="Proteomes" id="UP001431572">
    <property type="component" value="Chromosome 1"/>
</dbReference>
<comment type="catalytic activity">
    <reaction evidence="13 14">
        <text>a fatty acyl-[ACP] + malonyl-[ACP] + H(+) = a 3-oxoacyl-[ACP] + holo-[ACP] + CO2</text>
        <dbReference type="Rhea" id="RHEA:22836"/>
        <dbReference type="Rhea" id="RHEA-COMP:9623"/>
        <dbReference type="Rhea" id="RHEA-COMP:9685"/>
        <dbReference type="Rhea" id="RHEA-COMP:9916"/>
        <dbReference type="Rhea" id="RHEA-COMP:14125"/>
        <dbReference type="ChEBI" id="CHEBI:15378"/>
        <dbReference type="ChEBI" id="CHEBI:16526"/>
        <dbReference type="ChEBI" id="CHEBI:64479"/>
        <dbReference type="ChEBI" id="CHEBI:78449"/>
        <dbReference type="ChEBI" id="CHEBI:78776"/>
        <dbReference type="ChEBI" id="CHEBI:138651"/>
    </reaction>
</comment>
<dbReference type="PIRSF" id="PIRSF000447">
    <property type="entry name" value="KAS_II"/>
    <property type="match status" value="1"/>
</dbReference>
<dbReference type="FunFam" id="3.40.47.10:FF:000009">
    <property type="entry name" value="3-oxoacyl-[acyl-carrier-protein] synthase 2"/>
    <property type="match status" value="1"/>
</dbReference>
<evidence type="ECO:0000313" key="20">
    <source>
        <dbReference type="Proteomes" id="UP000521676"/>
    </source>
</evidence>
<dbReference type="PROSITE" id="PS00606">
    <property type="entry name" value="KS3_1"/>
    <property type="match status" value="1"/>
</dbReference>
<dbReference type="EMBL" id="JACATZ010000001">
    <property type="protein sequence ID" value="NWJ44937.1"/>
    <property type="molecule type" value="Genomic_DNA"/>
</dbReference>
<keyword evidence="7" id="KW-0276">Fatty acid metabolism</keyword>
<dbReference type="InterPro" id="IPR018201">
    <property type="entry name" value="Ketoacyl_synth_AS"/>
</dbReference>
<dbReference type="NCBIfam" id="TIGR03150">
    <property type="entry name" value="fabF"/>
    <property type="match status" value="1"/>
</dbReference>
<keyword evidence="5 14" id="KW-0444">Lipid biosynthesis</keyword>
<dbReference type="InterPro" id="IPR020841">
    <property type="entry name" value="PKS_Beta-ketoAc_synthase_dom"/>
</dbReference>
<evidence type="ECO:0000259" key="17">
    <source>
        <dbReference type="PROSITE" id="PS52004"/>
    </source>
</evidence>
<reference evidence="18 20" key="1">
    <citation type="submission" date="2020-06" db="EMBL/GenBank/DDBJ databases">
        <title>Anoxygenic phototrophic Chloroflexota member uses a Type I reaction center.</title>
        <authorList>
            <person name="Tsuji J.M."/>
            <person name="Shaw N.A."/>
            <person name="Nagashima S."/>
            <person name="Venkiteswaran J."/>
            <person name="Schiff S.L."/>
            <person name="Hanada S."/>
            <person name="Tank M."/>
            <person name="Neufeld J.D."/>
        </authorList>
    </citation>
    <scope>NUCLEOTIDE SEQUENCE [LARGE SCALE GENOMIC DNA]</scope>
    <source>
        <strain evidence="18">L227-S17</strain>
    </source>
</reference>
<feature type="domain" description="Ketosynthase family 3 (KS3)" evidence="17">
    <location>
        <begin position="2"/>
        <end position="411"/>
    </location>
</feature>
<dbReference type="AlphaFoldDB" id="A0A8T7LVM9"/>
<evidence type="ECO:0000256" key="7">
    <source>
        <dbReference type="ARBA" id="ARBA00022832"/>
    </source>
</evidence>
<protein>
    <recommendedName>
        <fullName evidence="4 14">3-oxoacyl-[acyl-carrier-protein] synthase 2</fullName>
        <ecNumber evidence="3 14">2.3.1.179</ecNumber>
    </recommendedName>
</protein>
<dbReference type="SMART" id="SM00825">
    <property type="entry name" value="PKS_KS"/>
    <property type="match status" value="1"/>
</dbReference>
<dbReference type="EC" id="2.3.1.179" evidence="3 14"/>
<evidence type="ECO:0000313" key="18">
    <source>
        <dbReference type="EMBL" id="NWJ44937.1"/>
    </source>
</evidence>
<evidence type="ECO:0000256" key="16">
    <source>
        <dbReference type="RuleBase" id="RU003694"/>
    </source>
</evidence>
<evidence type="ECO:0000256" key="10">
    <source>
        <dbReference type="ARBA" id="ARBA00023315"/>
    </source>
</evidence>
<evidence type="ECO:0000256" key="14">
    <source>
        <dbReference type="PIRNR" id="PIRNR000447"/>
    </source>
</evidence>
<keyword evidence="9 14" id="KW-0275">Fatty acid biosynthesis</keyword>
<dbReference type="InterPro" id="IPR016039">
    <property type="entry name" value="Thiolase-like"/>
</dbReference>
<accession>A0A8T7LVM9</accession>